<sequence>MSLVGSPRVLPDTASTACFQRREPTDDLRPYVAFYWQSQPTTEVHSCALPNATGLLSFNLGPQSWYSAPAYGQVQAFASSQVFGHLTHPRWCRYPAGTVLFGVTLQPGALALLLGCAAHELANWATNAAGEPCFAALEEALLRPATFAARVALAERYLRALFQRRAPDYRFPLVQAAIACLTPHSSAPAAVTQVAEHLNVSPKSLTRHFQHLVGVGPKRCAQLIRFKAALTAYRQSAPSFDAEAAGYADFTHFARASHRLVGRSLAEL</sequence>
<dbReference type="InterPro" id="IPR009057">
    <property type="entry name" value="Homeodomain-like_sf"/>
</dbReference>
<proteinExistence type="predicted"/>
<dbReference type="PROSITE" id="PS01124">
    <property type="entry name" value="HTH_ARAC_FAMILY_2"/>
    <property type="match status" value="1"/>
</dbReference>
<accession>A0ABP8QV12</accession>
<dbReference type="Gene3D" id="1.10.10.60">
    <property type="entry name" value="Homeodomain-like"/>
    <property type="match status" value="1"/>
</dbReference>
<name>A0ABP8QV12_9BACT</name>
<gene>
    <name evidence="5" type="ORF">GCM10023172_43190</name>
</gene>
<evidence type="ECO:0000313" key="6">
    <source>
        <dbReference type="Proteomes" id="UP001501243"/>
    </source>
</evidence>
<dbReference type="InterPro" id="IPR046532">
    <property type="entry name" value="DUF6597"/>
</dbReference>
<keyword evidence="1" id="KW-0805">Transcription regulation</keyword>
<dbReference type="Proteomes" id="UP001501243">
    <property type="component" value="Unassembled WGS sequence"/>
</dbReference>
<evidence type="ECO:0000256" key="1">
    <source>
        <dbReference type="ARBA" id="ARBA00023015"/>
    </source>
</evidence>
<dbReference type="Pfam" id="PF20240">
    <property type="entry name" value="DUF6597"/>
    <property type="match status" value="1"/>
</dbReference>
<protein>
    <recommendedName>
        <fullName evidence="4">HTH araC/xylS-type domain-containing protein</fullName>
    </recommendedName>
</protein>
<evidence type="ECO:0000313" key="5">
    <source>
        <dbReference type="EMBL" id="GAA4509545.1"/>
    </source>
</evidence>
<dbReference type="EMBL" id="BAABGQ010000016">
    <property type="protein sequence ID" value="GAA4509545.1"/>
    <property type="molecule type" value="Genomic_DNA"/>
</dbReference>
<keyword evidence="2" id="KW-0238">DNA-binding</keyword>
<dbReference type="Pfam" id="PF12833">
    <property type="entry name" value="HTH_18"/>
    <property type="match status" value="1"/>
</dbReference>
<organism evidence="5 6">
    <name type="scientific">Hymenobacter ginsengisoli</name>
    <dbReference type="NCBI Taxonomy" id="1051626"/>
    <lineage>
        <taxon>Bacteria</taxon>
        <taxon>Pseudomonadati</taxon>
        <taxon>Bacteroidota</taxon>
        <taxon>Cytophagia</taxon>
        <taxon>Cytophagales</taxon>
        <taxon>Hymenobacteraceae</taxon>
        <taxon>Hymenobacter</taxon>
    </lineage>
</organism>
<keyword evidence="3" id="KW-0804">Transcription</keyword>
<dbReference type="SMART" id="SM00342">
    <property type="entry name" value="HTH_ARAC"/>
    <property type="match status" value="1"/>
</dbReference>
<dbReference type="PANTHER" id="PTHR46796">
    <property type="entry name" value="HTH-TYPE TRANSCRIPTIONAL ACTIVATOR RHAS-RELATED"/>
    <property type="match status" value="1"/>
</dbReference>
<keyword evidence="6" id="KW-1185">Reference proteome</keyword>
<dbReference type="SUPFAM" id="SSF46689">
    <property type="entry name" value="Homeodomain-like"/>
    <property type="match status" value="1"/>
</dbReference>
<comment type="caution">
    <text evidence="5">The sequence shown here is derived from an EMBL/GenBank/DDBJ whole genome shotgun (WGS) entry which is preliminary data.</text>
</comment>
<feature type="domain" description="HTH araC/xylS-type" evidence="4">
    <location>
        <begin position="175"/>
        <end position="268"/>
    </location>
</feature>
<evidence type="ECO:0000259" key="4">
    <source>
        <dbReference type="PROSITE" id="PS01124"/>
    </source>
</evidence>
<dbReference type="InterPro" id="IPR050204">
    <property type="entry name" value="AraC_XylS_family_regulators"/>
</dbReference>
<evidence type="ECO:0000256" key="2">
    <source>
        <dbReference type="ARBA" id="ARBA00023125"/>
    </source>
</evidence>
<evidence type="ECO:0000256" key="3">
    <source>
        <dbReference type="ARBA" id="ARBA00023163"/>
    </source>
</evidence>
<reference evidence="6" key="1">
    <citation type="journal article" date="2019" name="Int. J. Syst. Evol. Microbiol.">
        <title>The Global Catalogue of Microorganisms (GCM) 10K type strain sequencing project: providing services to taxonomists for standard genome sequencing and annotation.</title>
        <authorList>
            <consortium name="The Broad Institute Genomics Platform"/>
            <consortium name="The Broad Institute Genome Sequencing Center for Infectious Disease"/>
            <person name="Wu L."/>
            <person name="Ma J."/>
        </authorList>
    </citation>
    <scope>NUCLEOTIDE SEQUENCE [LARGE SCALE GENOMIC DNA]</scope>
    <source>
        <strain evidence="6">JCM 17841</strain>
    </source>
</reference>
<dbReference type="PANTHER" id="PTHR46796:SF15">
    <property type="entry name" value="BLL1074 PROTEIN"/>
    <property type="match status" value="1"/>
</dbReference>
<dbReference type="InterPro" id="IPR018060">
    <property type="entry name" value="HTH_AraC"/>
</dbReference>